<sequence>MSRPSQPQDSQLQPTSTHGQEGDTQTPPVAHCTFDEHIMSLIPTYKPLSKDGLRDFLFSFGATEDTLDAYLASYNRIAEDSMQRGGFRVIGVKPQPGDPNVYTVRVPDSPYCLRMWAGGMDYWGQFCLDFFDVERKVPVNLPLGHALFPGMSSMPPGIGAGHPLPAHLAHANMQPPTSYPLCSWERNMGMQSIPDGEEKWAIPEGMPVMLRRDGHPDFMFQMPRRQAPVVLAQPQMGYPSY</sequence>
<gene>
    <name evidence="2" type="ORF">GSI_15660</name>
</gene>
<dbReference type="AlphaFoldDB" id="A0A2G8RN85"/>
<evidence type="ECO:0000313" key="2">
    <source>
        <dbReference type="EMBL" id="PIL22963.1"/>
    </source>
</evidence>
<dbReference type="Proteomes" id="UP000230002">
    <property type="component" value="Unassembled WGS sequence"/>
</dbReference>
<evidence type="ECO:0000313" key="3">
    <source>
        <dbReference type="Proteomes" id="UP000230002"/>
    </source>
</evidence>
<feature type="region of interest" description="Disordered" evidence="1">
    <location>
        <begin position="1"/>
        <end position="30"/>
    </location>
</feature>
<comment type="caution">
    <text evidence="2">The sequence shown here is derived from an EMBL/GenBank/DDBJ whole genome shotgun (WGS) entry which is preliminary data.</text>
</comment>
<keyword evidence="3" id="KW-1185">Reference proteome</keyword>
<reference evidence="2 3" key="1">
    <citation type="journal article" date="2015" name="Sci. Rep.">
        <title>Chromosome-level genome map provides insights into diverse defense mechanisms in the medicinal fungus Ganoderma sinense.</title>
        <authorList>
            <person name="Zhu Y."/>
            <person name="Xu J."/>
            <person name="Sun C."/>
            <person name="Zhou S."/>
            <person name="Xu H."/>
            <person name="Nelson D.R."/>
            <person name="Qian J."/>
            <person name="Song J."/>
            <person name="Luo H."/>
            <person name="Xiang L."/>
            <person name="Li Y."/>
            <person name="Xu Z."/>
            <person name="Ji A."/>
            <person name="Wang L."/>
            <person name="Lu S."/>
            <person name="Hayward A."/>
            <person name="Sun W."/>
            <person name="Li X."/>
            <person name="Schwartz D.C."/>
            <person name="Wang Y."/>
            <person name="Chen S."/>
        </authorList>
    </citation>
    <scope>NUCLEOTIDE SEQUENCE [LARGE SCALE GENOMIC DNA]</scope>
    <source>
        <strain evidence="2 3">ZZ0214-1</strain>
    </source>
</reference>
<proteinExistence type="predicted"/>
<protein>
    <submittedName>
        <fullName evidence="2">Uncharacterized protein</fullName>
    </submittedName>
</protein>
<organism evidence="2 3">
    <name type="scientific">Ganoderma sinense ZZ0214-1</name>
    <dbReference type="NCBI Taxonomy" id="1077348"/>
    <lineage>
        <taxon>Eukaryota</taxon>
        <taxon>Fungi</taxon>
        <taxon>Dikarya</taxon>
        <taxon>Basidiomycota</taxon>
        <taxon>Agaricomycotina</taxon>
        <taxon>Agaricomycetes</taxon>
        <taxon>Polyporales</taxon>
        <taxon>Polyporaceae</taxon>
        <taxon>Ganoderma</taxon>
    </lineage>
</organism>
<name>A0A2G8RN85_9APHY</name>
<evidence type="ECO:0000256" key="1">
    <source>
        <dbReference type="SAM" id="MobiDB-lite"/>
    </source>
</evidence>
<dbReference type="OrthoDB" id="2800028at2759"/>
<feature type="compositionally biased region" description="Polar residues" evidence="1">
    <location>
        <begin position="1"/>
        <end position="27"/>
    </location>
</feature>
<accession>A0A2G8RN85</accession>
<dbReference type="EMBL" id="AYKW01000069">
    <property type="protein sequence ID" value="PIL22963.1"/>
    <property type="molecule type" value="Genomic_DNA"/>
</dbReference>